<proteinExistence type="predicted"/>
<accession>A0A3M3W580</accession>
<gene>
    <name evidence="1" type="ORF">ALQ29_01842</name>
</gene>
<evidence type="ECO:0000313" key="1">
    <source>
        <dbReference type="EMBL" id="RMP07884.1"/>
    </source>
</evidence>
<protein>
    <submittedName>
        <fullName evidence="1">Uncharacterized protein</fullName>
    </submittedName>
</protein>
<comment type="caution">
    <text evidence="1">The sequence shown here is derived from an EMBL/GenBank/DDBJ whole genome shotgun (WGS) entry which is preliminary data.</text>
</comment>
<name>A0A3M3W580_PSEMA</name>
<dbReference type="AlphaFoldDB" id="A0A3M3W580"/>
<dbReference type="Proteomes" id="UP000276587">
    <property type="component" value="Unassembled WGS sequence"/>
</dbReference>
<keyword evidence="2" id="KW-1185">Reference proteome</keyword>
<sequence length="301" mass="33757">MCSGSLKLAMEQSARAFERHVDFEACIRSHYSILLESYSKRPFFYKTALKFSRLMVSFTLLSTYFSKSVPLLSEVKAFCLARGFCSRNSLESIFLLFRALGFMTVSRHPDDSRLRVFSPSSQACEEIRRMLTSVVEPLGVMCSGTAVCGSMGGLDDRAYLARYFKGFSVLLSHNVTIDLLMPDCYWLVKRDAGHMLMLAIYNDACALDNQGASFRSSSYLSIAEQLSVSKTHVIRLVQEGADRGYFKIHSKTLLEVLPPFMVLVRRFMAYSFATCLHSLQLSHADSTPATHAQGVTGCRLM</sequence>
<dbReference type="EMBL" id="RBQF01000199">
    <property type="protein sequence ID" value="RMP07884.1"/>
    <property type="molecule type" value="Genomic_DNA"/>
</dbReference>
<evidence type="ECO:0000313" key="2">
    <source>
        <dbReference type="Proteomes" id="UP000276587"/>
    </source>
</evidence>
<reference evidence="1 2" key="1">
    <citation type="submission" date="2018-08" db="EMBL/GenBank/DDBJ databases">
        <title>Recombination of ecologically and evolutionarily significant loci maintains genetic cohesion in the Pseudomonas syringae species complex.</title>
        <authorList>
            <person name="Dillon M."/>
            <person name="Thakur S."/>
            <person name="Almeida R.N.D."/>
            <person name="Weir B.S."/>
            <person name="Guttman D.S."/>
        </authorList>
    </citation>
    <scope>NUCLEOTIDE SEQUENCE [LARGE SCALE GENOMIC DNA]</scope>
    <source>
        <strain evidence="1 2">ICMP 3555</strain>
    </source>
</reference>
<organism evidence="1 2">
    <name type="scientific">Pseudomonas marginalis pv. marginalis</name>
    <dbReference type="NCBI Taxonomy" id="97473"/>
    <lineage>
        <taxon>Bacteria</taxon>
        <taxon>Pseudomonadati</taxon>
        <taxon>Pseudomonadota</taxon>
        <taxon>Gammaproteobacteria</taxon>
        <taxon>Pseudomonadales</taxon>
        <taxon>Pseudomonadaceae</taxon>
        <taxon>Pseudomonas</taxon>
    </lineage>
</organism>